<reference evidence="2 3" key="1">
    <citation type="journal article" date="2022" name="Nat. Ecol. Evol.">
        <title>A masculinizing supergene underlies an exaggerated male reproductive morph in a spider.</title>
        <authorList>
            <person name="Hendrickx F."/>
            <person name="De Corte Z."/>
            <person name="Sonet G."/>
            <person name="Van Belleghem S.M."/>
            <person name="Kostlbacher S."/>
            <person name="Vangestel C."/>
        </authorList>
    </citation>
    <scope>NUCLEOTIDE SEQUENCE [LARGE SCALE GENOMIC DNA]</scope>
    <source>
        <strain evidence="2">W744_W776</strain>
    </source>
</reference>
<organism evidence="2 3">
    <name type="scientific">Oedothorax gibbosus</name>
    <dbReference type="NCBI Taxonomy" id="931172"/>
    <lineage>
        <taxon>Eukaryota</taxon>
        <taxon>Metazoa</taxon>
        <taxon>Ecdysozoa</taxon>
        <taxon>Arthropoda</taxon>
        <taxon>Chelicerata</taxon>
        <taxon>Arachnida</taxon>
        <taxon>Araneae</taxon>
        <taxon>Araneomorphae</taxon>
        <taxon>Entelegynae</taxon>
        <taxon>Araneoidea</taxon>
        <taxon>Linyphiidae</taxon>
        <taxon>Erigoninae</taxon>
        <taxon>Oedothorax</taxon>
    </lineage>
</organism>
<dbReference type="EMBL" id="JAFNEN010000849">
    <property type="protein sequence ID" value="KAG8176778.1"/>
    <property type="molecule type" value="Genomic_DNA"/>
</dbReference>
<feature type="region of interest" description="Disordered" evidence="1">
    <location>
        <begin position="55"/>
        <end position="78"/>
    </location>
</feature>
<dbReference type="Proteomes" id="UP000827092">
    <property type="component" value="Unassembled WGS sequence"/>
</dbReference>
<evidence type="ECO:0000313" key="2">
    <source>
        <dbReference type="EMBL" id="KAG8176778.1"/>
    </source>
</evidence>
<comment type="caution">
    <text evidence="2">The sequence shown here is derived from an EMBL/GenBank/DDBJ whole genome shotgun (WGS) entry which is preliminary data.</text>
</comment>
<evidence type="ECO:0000313" key="3">
    <source>
        <dbReference type="Proteomes" id="UP000827092"/>
    </source>
</evidence>
<proteinExistence type="predicted"/>
<keyword evidence="3" id="KW-1185">Reference proteome</keyword>
<dbReference type="AlphaFoldDB" id="A0AAV6TZ03"/>
<sequence length="78" mass="8863">MAFAEAARMEEAVVDFEEKMQERIQASQIEDMKWEIHQQLRAVLSDILQQQAAKRLAEKDEGNAPTMPAAVEETQTAM</sequence>
<name>A0AAV6TZ03_9ARAC</name>
<gene>
    <name evidence="2" type="ORF">JTE90_003409</name>
</gene>
<accession>A0AAV6TZ03</accession>
<protein>
    <submittedName>
        <fullName evidence="2">Uncharacterized protein</fullName>
    </submittedName>
</protein>
<evidence type="ECO:0000256" key="1">
    <source>
        <dbReference type="SAM" id="MobiDB-lite"/>
    </source>
</evidence>